<dbReference type="Proteomes" id="UP000005867">
    <property type="component" value="Chromosome"/>
</dbReference>
<gene>
    <name evidence="8" type="ORF">P186_1674</name>
</gene>
<evidence type="ECO:0000256" key="3">
    <source>
        <dbReference type="ARBA" id="ARBA00022475"/>
    </source>
</evidence>
<dbReference type="OrthoDB" id="376906at2157"/>
<dbReference type="Pfam" id="PF03916">
    <property type="entry name" value="NrfD"/>
    <property type="match status" value="1"/>
</dbReference>
<evidence type="ECO:0000256" key="2">
    <source>
        <dbReference type="ARBA" id="ARBA00008929"/>
    </source>
</evidence>
<dbReference type="BioCyc" id="PSP1104324:GJSN-1643-MONOMER"/>
<dbReference type="EMBL" id="CP003098">
    <property type="protein sequence ID" value="AET33088.1"/>
    <property type="molecule type" value="Genomic_DNA"/>
</dbReference>
<dbReference type="GeneID" id="11596172"/>
<keyword evidence="4 7" id="KW-0812">Transmembrane</keyword>
<evidence type="ECO:0000256" key="4">
    <source>
        <dbReference type="ARBA" id="ARBA00022692"/>
    </source>
</evidence>
<feature type="transmembrane region" description="Helical" evidence="7">
    <location>
        <begin position="6"/>
        <end position="30"/>
    </location>
</feature>
<dbReference type="Gene3D" id="1.20.1630.10">
    <property type="entry name" value="Formate dehydrogenase/DMSO reductase domain"/>
    <property type="match status" value="1"/>
</dbReference>
<dbReference type="InterPro" id="IPR005614">
    <property type="entry name" value="NrfD-like"/>
</dbReference>
<feature type="transmembrane region" description="Helical" evidence="7">
    <location>
        <begin position="157"/>
        <end position="177"/>
    </location>
</feature>
<keyword evidence="3" id="KW-1003">Cell membrane</keyword>
<dbReference type="AlphaFoldDB" id="G7VGI8"/>
<sequence>MFQEYWDAFLIGPFLFFAGLVGIGMATTSFLRLKRYELRYEVLSYLFLGFIILALLLVMADLTRPPTVMMFSMLNSFITLRYNFLLPVLRGEITLRFSWMALGIVMLIVALLLVAIWAVPHLLERIRVILPQRITKPLSPILTILDKLAGFFLAQKWFYYLCMVVGVVVTLYSGFLISEAKAVPFWNITLWGIPAIPVIWIFSATAGALAFIRMYHLDHEHIVHTTEKYGVVAELGEILFIFLYLYTALNSPSIAARESAYAVMWGEVAPVFWGVVIGLGILTPLALAAVSRFYHSPVLIYAGCVAGLFGALALRTMVVYVGIPEPL</sequence>
<dbReference type="RefSeq" id="WP_014288914.1">
    <property type="nucleotide sequence ID" value="NC_016645.1"/>
</dbReference>
<dbReference type="PANTHER" id="PTHR34856">
    <property type="entry name" value="PROTEIN NRFD"/>
    <property type="match status" value="1"/>
</dbReference>
<accession>G7VGI8</accession>
<protein>
    <submittedName>
        <fullName evidence="8">Polysulfide reductase, NrfD</fullName>
    </submittedName>
</protein>
<dbReference type="KEGG" id="pyr:P186_1674"/>
<evidence type="ECO:0000256" key="7">
    <source>
        <dbReference type="SAM" id="Phobius"/>
    </source>
</evidence>
<dbReference type="PANTHER" id="PTHR34856:SF2">
    <property type="entry name" value="PROTEIN NRFD"/>
    <property type="match status" value="1"/>
</dbReference>
<evidence type="ECO:0000313" key="8">
    <source>
        <dbReference type="EMBL" id="AET33088.1"/>
    </source>
</evidence>
<reference evidence="8 9" key="1">
    <citation type="journal article" date="2012" name="J. Bacteriol.">
        <title>Complete genome sequence of strain 1860, a crenarchaeon of the genus pyrobaculum able to grow with various electron acceptors.</title>
        <authorList>
            <person name="Mardanov A.V."/>
            <person name="Gumerov V.M."/>
            <person name="Slobodkina G.B."/>
            <person name="Beletsky A.V."/>
            <person name="Bonch-Osmolovskaya E.A."/>
            <person name="Ravin N.V."/>
            <person name="Skryabin K.G."/>
        </authorList>
    </citation>
    <scope>NUCLEOTIDE SEQUENCE [LARGE SCALE GENOMIC DNA]</scope>
    <source>
        <strain evidence="8 9">1860</strain>
    </source>
</reference>
<dbReference type="HOGENOM" id="CLU_045348_1_0_2"/>
<keyword evidence="6 7" id="KW-0472">Membrane</keyword>
<evidence type="ECO:0000313" key="9">
    <source>
        <dbReference type="Proteomes" id="UP000005867"/>
    </source>
</evidence>
<dbReference type="GO" id="GO:0005886">
    <property type="term" value="C:plasma membrane"/>
    <property type="evidence" value="ECO:0007669"/>
    <property type="project" value="UniProtKB-SubCell"/>
</dbReference>
<feature type="transmembrane region" description="Helical" evidence="7">
    <location>
        <begin position="189"/>
        <end position="211"/>
    </location>
</feature>
<evidence type="ECO:0000256" key="1">
    <source>
        <dbReference type="ARBA" id="ARBA00004651"/>
    </source>
</evidence>
<dbReference type="InterPro" id="IPR052049">
    <property type="entry name" value="Electron_transfer_protein"/>
</dbReference>
<feature type="transmembrane region" description="Helical" evidence="7">
    <location>
        <begin position="231"/>
        <end position="249"/>
    </location>
</feature>
<feature type="transmembrane region" description="Helical" evidence="7">
    <location>
        <begin position="300"/>
        <end position="323"/>
    </location>
</feature>
<evidence type="ECO:0000256" key="6">
    <source>
        <dbReference type="ARBA" id="ARBA00023136"/>
    </source>
</evidence>
<feature type="transmembrane region" description="Helical" evidence="7">
    <location>
        <begin position="97"/>
        <end position="119"/>
    </location>
</feature>
<evidence type="ECO:0000256" key="5">
    <source>
        <dbReference type="ARBA" id="ARBA00022989"/>
    </source>
</evidence>
<keyword evidence="9" id="KW-1185">Reference proteome</keyword>
<feature type="transmembrane region" description="Helical" evidence="7">
    <location>
        <begin position="270"/>
        <end position="294"/>
    </location>
</feature>
<comment type="similarity">
    <text evidence="2">Belongs to the NrfD family.</text>
</comment>
<keyword evidence="5 7" id="KW-1133">Transmembrane helix</keyword>
<dbReference type="eggNOG" id="arCOG02027">
    <property type="taxonomic scope" value="Archaea"/>
</dbReference>
<feature type="transmembrane region" description="Helical" evidence="7">
    <location>
        <begin position="42"/>
        <end position="60"/>
    </location>
</feature>
<name>G7VGI8_9CREN</name>
<comment type="subcellular location">
    <subcellularLocation>
        <location evidence="1">Cell membrane</location>
        <topology evidence="1">Multi-pass membrane protein</topology>
    </subcellularLocation>
</comment>
<proteinExistence type="inferred from homology"/>
<dbReference type="STRING" id="1104324.P186_1674"/>
<organism evidence="8 9">
    <name type="scientific">Pyrobaculum ferrireducens</name>
    <dbReference type="NCBI Taxonomy" id="1104324"/>
    <lineage>
        <taxon>Archaea</taxon>
        <taxon>Thermoproteota</taxon>
        <taxon>Thermoprotei</taxon>
        <taxon>Thermoproteales</taxon>
        <taxon>Thermoproteaceae</taxon>
        <taxon>Pyrobaculum</taxon>
    </lineage>
</organism>